<dbReference type="GO" id="GO:0000139">
    <property type="term" value="C:Golgi membrane"/>
    <property type="evidence" value="ECO:0007669"/>
    <property type="project" value="UniProtKB-SubCell"/>
</dbReference>
<comment type="similarity">
    <text evidence="3">Belongs to the MNN1/MNT family.</text>
</comment>
<keyword evidence="6" id="KW-0735">Signal-anchor</keyword>
<keyword evidence="11" id="KW-1185">Reference proteome</keyword>
<dbReference type="SUPFAM" id="SSF53448">
    <property type="entry name" value="Nucleotide-diphospho-sugar transferases"/>
    <property type="match status" value="1"/>
</dbReference>
<evidence type="ECO:0000256" key="6">
    <source>
        <dbReference type="ARBA" id="ARBA00022968"/>
    </source>
</evidence>
<organism evidence="10 11">
    <name type="scientific">Marssonina brunnea f. sp. multigermtubi (strain MB_m1)</name>
    <name type="common">Marssonina leaf spot fungus</name>
    <dbReference type="NCBI Taxonomy" id="1072389"/>
    <lineage>
        <taxon>Eukaryota</taxon>
        <taxon>Fungi</taxon>
        <taxon>Dikarya</taxon>
        <taxon>Ascomycota</taxon>
        <taxon>Pezizomycotina</taxon>
        <taxon>Leotiomycetes</taxon>
        <taxon>Helotiales</taxon>
        <taxon>Drepanopezizaceae</taxon>
        <taxon>Drepanopeziza</taxon>
    </lineage>
</organism>
<dbReference type="Pfam" id="PF11051">
    <property type="entry name" value="Mannosyl_trans3"/>
    <property type="match status" value="2"/>
</dbReference>
<keyword evidence="7" id="KW-1133">Transmembrane helix</keyword>
<evidence type="ECO:0000256" key="2">
    <source>
        <dbReference type="ARBA" id="ARBA00004922"/>
    </source>
</evidence>
<comment type="subcellular location">
    <subcellularLocation>
        <location evidence="1">Golgi apparatus membrane</location>
        <topology evidence="1">Single-pass type II membrane protein</topology>
    </subcellularLocation>
</comment>
<evidence type="ECO:0000256" key="7">
    <source>
        <dbReference type="ARBA" id="ARBA00022989"/>
    </source>
</evidence>
<dbReference type="EMBL" id="JH921450">
    <property type="protein sequence ID" value="EKD13452.1"/>
    <property type="molecule type" value="Genomic_DNA"/>
</dbReference>
<comment type="pathway">
    <text evidence="2">Protein modification; protein glycosylation.</text>
</comment>
<dbReference type="HOGENOM" id="CLU_013298_0_1_1"/>
<protein>
    <submittedName>
        <fullName evidence="10">Alpha-1,2-mannosyltransferase (Mnn2)</fullName>
    </submittedName>
</protein>
<evidence type="ECO:0000256" key="8">
    <source>
        <dbReference type="ARBA" id="ARBA00023034"/>
    </source>
</evidence>
<evidence type="ECO:0000313" key="10">
    <source>
        <dbReference type="EMBL" id="EKD13452.1"/>
    </source>
</evidence>
<dbReference type="OrthoDB" id="430354at2759"/>
<evidence type="ECO:0000256" key="1">
    <source>
        <dbReference type="ARBA" id="ARBA00004323"/>
    </source>
</evidence>
<keyword evidence="9" id="KW-0472">Membrane</keyword>
<keyword evidence="10" id="KW-0328">Glycosyltransferase</keyword>
<evidence type="ECO:0000256" key="5">
    <source>
        <dbReference type="ARBA" id="ARBA00022692"/>
    </source>
</evidence>
<dbReference type="OMA" id="KMVTWPD"/>
<evidence type="ECO:0000256" key="3">
    <source>
        <dbReference type="ARBA" id="ARBA00009105"/>
    </source>
</evidence>
<evidence type="ECO:0000256" key="4">
    <source>
        <dbReference type="ARBA" id="ARBA00022679"/>
    </source>
</evidence>
<evidence type="ECO:0000256" key="9">
    <source>
        <dbReference type="ARBA" id="ARBA00023136"/>
    </source>
</evidence>
<dbReference type="GO" id="GO:0000026">
    <property type="term" value="F:alpha-1,2-mannosyltransferase activity"/>
    <property type="evidence" value="ECO:0007669"/>
    <property type="project" value="TreeGrafter"/>
</dbReference>
<proteinExistence type="inferred from homology"/>
<dbReference type="eggNOG" id="ENOG502QQ16">
    <property type="taxonomic scope" value="Eukaryota"/>
</dbReference>
<keyword evidence="4 10" id="KW-0808">Transferase</keyword>
<reference evidence="10 11" key="1">
    <citation type="journal article" date="2012" name="BMC Genomics">
        <title>Sequencing the genome of Marssonina brunnea reveals fungus-poplar co-evolution.</title>
        <authorList>
            <person name="Zhu S."/>
            <person name="Cao Y.-Z."/>
            <person name="Jiang C."/>
            <person name="Tan B.-Y."/>
            <person name="Wang Z."/>
            <person name="Feng S."/>
            <person name="Zhang L."/>
            <person name="Su X.-H."/>
            <person name="Brejova B."/>
            <person name="Vinar T."/>
            <person name="Xu M."/>
            <person name="Wang M.-X."/>
            <person name="Zhang S.-G."/>
            <person name="Huang M.-R."/>
            <person name="Wu R."/>
            <person name="Zhou Y."/>
        </authorList>
    </citation>
    <scope>NUCLEOTIDE SEQUENCE [LARGE SCALE GENOMIC DNA]</scope>
    <source>
        <strain evidence="10 11">MB_m1</strain>
    </source>
</reference>
<dbReference type="AlphaFoldDB" id="K1WM90"/>
<dbReference type="Gene3D" id="3.90.550.10">
    <property type="entry name" value="Spore Coat Polysaccharide Biosynthesis Protein SpsA, Chain A"/>
    <property type="match status" value="1"/>
</dbReference>
<evidence type="ECO:0000313" key="11">
    <source>
        <dbReference type="Proteomes" id="UP000006753"/>
    </source>
</evidence>
<keyword evidence="8" id="KW-0333">Golgi apparatus</keyword>
<dbReference type="GeneID" id="18764470"/>
<accession>K1WM90</accession>
<dbReference type="Proteomes" id="UP000006753">
    <property type="component" value="Unassembled WGS sequence"/>
</dbReference>
<gene>
    <name evidence="10" type="ORF">MBM_08535</name>
</gene>
<keyword evidence="5" id="KW-0812">Transmembrane</keyword>
<name>K1WM90_MARBU</name>
<dbReference type="PANTHER" id="PTHR31646:SF1">
    <property type="entry name" value="ALPHA-1,2-MANNOSYLTRANSFERASE MNN2"/>
    <property type="match status" value="1"/>
</dbReference>
<dbReference type="FunCoup" id="K1WM90">
    <property type="interactions" value="62"/>
</dbReference>
<dbReference type="InParanoid" id="K1WM90"/>
<dbReference type="STRING" id="1072389.K1WM90"/>
<dbReference type="PANTHER" id="PTHR31646">
    <property type="entry name" value="ALPHA-1,2-MANNOSYLTRANSFERASE MNN2"/>
    <property type="match status" value="1"/>
</dbReference>
<dbReference type="KEGG" id="mbe:MBM_08535"/>
<dbReference type="InterPro" id="IPR029044">
    <property type="entry name" value="Nucleotide-diphossugar_trans"/>
</dbReference>
<dbReference type="GO" id="GO:0046354">
    <property type="term" value="P:mannan biosynthetic process"/>
    <property type="evidence" value="ECO:0007669"/>
    <property type="project" value="TreeGrafter"/>
</dbReference>
<sequence length="473" mass="53162">MPLVHFPSSKLLRRHLLIFLPFLLLAFSYRAYVNQQLAWVNSFEVTLSLSWIYTSSKFWHSFVPMLAAAAPKCSQPILTQNATATNLSINEYEVAESIHMKTDDVECMRRYHSLFVDLVNFGPPKLDYKRGTDGIVMAVEESSFPILLVNLLMLRRTNSTLPVEVFLATPKDYEAQICEVILPELNARCVVLSSLLENSKDNSKSTLTIAEHPLKLMAVLLSSFESVLLLEADTFLLQRPDVLFSSEPFISSQLVFWPDLAAPTFASQLSSIIGLSKDVSFESLTVAGGQILISKRHHAATLLLTAYYNIYGQFYSPLLTQGRTIGSDDFFAASLALNATSYTLYEPPRLLGPKSKSTARATLQHDPIMDFKCETLNTSSCTVTPFFLNSNWAFDTTTNPFVKQPWGRMWGSKAEGRILGVDIEAVVWEALVEVACEQRLVLRGWRNEGMPVCGRAQAAYRVVFGREYERYEI</sequence>
<dbReference type="InterPro" id="IPR022751">
    <property type="entry name" value="Alpha_mannosyltransferase"/>
</dbReference>